<dbReference type="InterPro" id="IPR018060">
    <property type="entry name" value="HTH_AraC"/>
</dbReference>
<keyword evidence="5" id="KW-1185">Reference proteome</keyword>
<name>A0A1Y0II68_9GAMM</name>
<evidence type="ECO:0000313" key="4">
    <source>
        <dbReference type="EMBL" id="ARU59123.1"/>
    </source>
</evidence>
<keyword evidence="2" id="KW-0804">Transcription</keyword>
<dbReference type="KEGG" id="ome:OLMES_5139"/>
<dbReference type="PROSITE" id="PS01124">
    <property type="entry name" value="HTH_ARAC_FAMILY_2"/>
    <property type="match status" value="1"/>
</dbReference>
<reference evidence="4 5" key="1">
    <citation type="submission" date="2017-05" db="EMBL/GenBank/DDBJ databases">
        <title>Genomic insights into alkan degradation activity of Oleiphilus messinensis.</title>
        <authorList>
            <person name="Kozyavkin S.A."/>
            <person name="Slesarev A.I."/>
            <person name="Golyshin P.N."/>
            <person name="Korzhenkov A."/>
            <person name="Golyshina O.N."/>
            <person name="Toshchakov S.V."/>
        </authorList>
    </citation>
    <scope>NUCLEOTIDE SEQUENCE [LARGE SCALE GENOMIC DNA]</scope>
    <source>
        <strain evidence="4 5">ME102</strain>
    </source>
</reference>
<dbReference type="GO" id="GO:0043565">
    <property type="term" value="F:sequence-specific DNA binding"/>
    <property type="evidence" value="ECO:0007669"/>
    <property type="project" value="InterPro"/>
</dbReference>
<dbReference type="SMART" id="SM00342">
    <property type="entry name" value="HTH_ARAC"/>
    <property type="match status" value="1"/>
</dbReference>
<dbReference type="SUPFAM" id="SSF46689">
    <property type="entry name" value="Homeodomain-like"/>
    <property type="match status" value="2"/>
</dbReference>
<keyword evidence="1" id="KW-0805">Transcription regulation</keyword>
<dbReference type="Pfam" id="PF12833">
    <property type="entry name" value="HTH_18"/>
    <property type="match status" value="1"/>
</dbReference>
<dbReference type="InterPro" id="IPR009594">
    <property type="entry name" value="Tscrpt_reg_HTH_AraC_N"/>
</dbReference>
<proteinExistence type="predicted"/>
<evidence type="ECO:0000256" key="2">
    <source>
        <dbReference type="ARBA" id="ARBA00023163"/>
    </source>
</evidence>
<dbReference type="Proteomes" id="UP000196027">
    <property type="component" value="Chromosome"/>
</dbReference>
<gene>
    <name evidence="4" type="ORF">OLMES_5139</name>
</gene>
<protein>
    <submittedName>
        <fullName evidence="4">AraC family transcriptional regulator</fullName>
    </submittedName>
</protein>
<organism evidence="4 5">
    <name type="scientific">Oleiphilus messinensis</name>
    <dbReference type="NCBI Taxonomy" id="141451"/>
    <lineage>
        <taxon>Bacteria</taxon>
        <taxon>Pseudomonadati</taxon>
        <taxon>Pseudomonadota</taxon>
        <taxon>Gammaproteobacteria</taxon>
        <taxon>Oceanospirillales</taxon>
        <taxon>Oleiphilaceae</taxon>
        <taxon>Oleiphilus</taxon>
    </lineage>
</organism>
<dbReference type="EMBL" id="CP021425">
    <property type="protein sequence ID" value="ARU59123.1"/>
    <property type="molecule type" value="Genomic_DNA"/>
</dbReference>
<evidence type="ECO:0000313" key="5">
    <source>
        <dbReference type="Proteomes" id="UP000196027"/>
    </source>
</evidence>
<dbReference type="PANTHER" id="PTHR43436:SF2">
    <property type="entry name" value="ARAC_XYLS FAMILY TRANSCRIPTIONAL REGULATOR"/>
    <property type="match status" value="1"/>
</dbReference>
<dbReference type="OrthoDB" id="34150at2"/>
<sequence length="298" mass="32731">MQKVNGSCQNKLASLLSSLAEREGQTETGIPGVSLYRKSAPEESQPVVYDPCIVIVGQGQKRGYLGDRQFTYDANQYLVISVPMPFMCEVKQASFDQPFLALALSVDVSLIGELLMTMSQDQVPVVLDSMPDAVGAEPLSDAILTPAVQLLKSLESPLDASVLGPQYVREITYRILLGPLGPALKATVLQNSRFHHIAKVMKYLHGHYGENCSIENLARMANMSQSSLHHHFKAVTTASPVQYLKSIRLHKARALLLQGEHNASSAADHVGYSSNSQFSREYKRFFGVAPSADIERIR</sequence>
<dbReference type="AlphaFoldDB" id="A0A1Y0II68"/>
<dbReference type="RefSeq" id="WP_087463827.1">
    <property type="nucleotide sequence ID" value="NZ_CP021425.1"/>
</dbReference>
<dbReference type="PANTHER" id="PTHR43436">
    <property type="entry name" value="ARAC-FAMILY TRANSCRIPTIONAL REGULATOR"/>
    <property type="match status" value="1"/>
</dbReference>
<accession>A0A1Y0II68</accession>
<dbReference type="Pfam" id="PF06719">
    <property type="entry name" value="AraC_N"/>
    <property type="match status" value="1"/>
</dbReference>
<evidence type="ECO:0000259" key="3">
    <source>
        <dbReference type="PROSITE" id="PS01124"/>
    </source>
</evidence>
<dbReference type="InterPro" id="IPR009057">
    <property type="entry name" value="Homeodomain-like_sf"/>
</dbReference>
<dbReference type="GO" id="GO:0003700">
    <property type="term" value="F:DNA-binding transcription factor activity"/>
    <property type="evidence" value="ECO:0007669"/>
    <property type="project" value="InterPro"/>
</dbReference>
<evidence type="ECO:0000256" key="1">
    <source>
        <dbReference type="ARBA" id="ARBA00023015"/>
    </source>
</evidence>
<feature type="domain" description="HTH araC/xylS-type" evidence="3">
    <location>
        <begin position="198"/>
        <end position="296"/>
    </location>
</feature>
<dbReference type="Gene3D" id="1.10.10.60">
    <property type="entry name" value="Homeodomain-like"/>
    <property type="match status" value="2"/>
</dbReference>